<dbReference type="EMBL" id="FQ312005">
    <property type="protein sequence ID" value="CBW27080.1"/>
    <property type="molecule type" value="Genomic_DNA"/>
</dbReference>
<dbReference type="InterPro" id="IPR007360">
    <property type="entry name" value="SirB"/>
</dbReference>
<feature type="transmembrane region" description="Helical" evidence="1">
    <location>
        <begin position="39"/>
        <end position="58"/>
    </location>
</feature>
<dbReference type="Pfam" id="PF04247">
    <property type="entry name" value="SirB"/>
    <property type="match status" value="1"/>
</dbReference>
<dbReference type="RefSeq" id="WP_014244857.1">
    <property type="nucleotide sequence ID" value="NC_016620.1"/>
</dbReference>
<reference evidence="3" key="1">
    <citation type="journal article" date="2013" name="ISME J.">
        <title>A small predatory core genome in the divergent marine Bacteriovorax marinus SJ and the terrestrial Bdellovibrio bacteriovorus.</title>
        <authorList>
            <person name="Crossman L.C."/>
            <person name="Chen H."/>
            <person name="Cerdeno-Tarraga A.M."/>
            <person name="Brooks K."/>
            <person name="Quail M.A."/>
            <person name="Pineiro S.A."/>
            <person name="Hobley L."/>
            <person name="Sockett R.E."/>
            <person name="Bentley S.D."/>
            <person name="Parkhill J."/>
            <person name="Williams H.N."/>
            <person name="Stine O.C."/>
        </authorList>
    </citation>
    <scope>NUCLEOTIDE SEQUENCE [LARGE SCALE GENOMIC DNA]</scope>
    <source>
        <strain evidence="3">ATCC BAA-682 / DSM 15412 / SJ</strain>
    </source>
</reference>
<feature type="transmembrane region" description="Helical" evidence="1">
    <location>
        <begin position="64"/>
        <end position="85"/>
    </location>
</feature>
<keyword evidence="3" id="KW-1185">Reference proteome</keyword>
<feature type="transmembrane region" description="Helical" evidence="1">
    <location>
        <begin position="97"/>
        <end position="113"/>
    </location>
</feature>
<dbReference type="OrthoDB" id="5517151at2"/>
<keyword evidence="1" id="KW-0472">Membrane</keyword>
<organism evidence="2 3">
    <name type="scientific">Halobacteriovorax marinus (strain ATCC BAA-682 / DSM 15412 / SJ)</name>
    <name type="common">Bacteriovorax marinus</name>
    <dbReference type="NCBI Taxonomy" id="862908"/>
    <lineage>
        <taxon>Bacteria</taxon>
        <taxon>Pseudomonadati</taxon>
        <taxon>Bdellovibrionota</taxon>
        <taxon>Bacteriovoracia</taxon>
        <taxon>Bacteriovoracales</taxon>
        <taxon>Halobacteriovoraceae</taxon>
        <taxon>Halobacteriovorax</taxon>
    </lineage>
</organism>
<gene>
    <name evidence="2" type="ordered locus">BMS_2279</name>
</gene>
<proteinExistence type="predicted"/>
<dbReference type="AlphaFoldDB" id="E1X4A8"/>
<protein>
    <submittedName>
        <fullName evidence="2">Membrane protein</fullName>
    </submittedName>
</protein>
<keyword evidence="1" id="KW-1133">Transmembrane helix</keyword>
<dbReference type="HOGENOM" id="CLU_164572_0_0_7"/>
<dbReference type="STRING" id="862908.BMS_2279"/>
<dbReference type="PATRIC" id="fig|862908.3.peg.2169"/>
<feature type="transmembrane region" description="Helical" evidence="1">
    <location>
        <begin position="6"/>
        <end position="27"/>
    </location>
</feature>
<name>E1X4A8_HALMS</name>
<evidence type="ECO:0000313" key="3">
    <source>
        <dbReference type="Proteomes" id="UP000008963"/>
    </source>
</evidence>
<dbReference type="eggNOG" id="ENOG5033IDK">
    <property type="taxonomic scope" value="Bacteria"/>
</dbReference>
<dbReference type="Proteomes" id="UP000008963">
    <property type="component" value="Chromosome"/>
</dbReference>
<keyword evidence="1" id="KW-0812">Transmembrane</keyword>
<accession>E1X4A8</accession>
<sequence>MISYEVYKVIHLLCILLTVAGLAVGYYSTQPKHIKIISGITSLLILVSGMGLLARLGVSHGEGFPGWVMVKMMIWLIIAVAGPVLAKRLSSSLKPKAFWGLILLFFIAIYFAVNKSF</sequence>
<evidence type="ECO:0000256" key="1">
    <source>
        <dbReference type="SAM" id="Phobius"/>
    </source>
</evidence>
<dbReference type="KEGG" id="bmx:BMS_2279"/>
<evidence type="ECO:0000313" key="2">
    <source>
        <dbReference type="EMBL" id="CBW27080.1"/>
    </source>
</evidence>